<accession>A0ACB9DID6</accession>
<keyword evidence="2" id="KW-1185">Reference proteome</keyword>
<dbReference type="Proteomes" id="UP001055879">
    <property type="component" value="Linkage Group LG03"/>
</dbReference>
<sequence length="92" mass="10348">MITAGAASLSPETATQPATVAINMGGFEIKSDQWLLSWEEKRSDRFFNQRASSIWVSLIDFQLCRAMMIYKTSSLQRPSLLCLQVITRSFIG</sequence>
<comment type="caution">
    <text evidence="1">The sequence shown here is derived from an EMBL/GenBank/DDBJ whole genome shotgun (WGS) entry which is preliminary data.</text>
</comment>
<protein>
    <submittedName>
        <fullName evidence="1">Uncharacterized protein</fullName>
    </submittedName>
</protein>
<evidence type="ECO:0000313" key="1">
    <source>
        <dbReference type="EMBL" id="KAI3746241.1"/>
    </source>
</evidence>
<organism evidence="1 2">
    <name type="scientific">Arctium lappa</name>
    <name type="common">Greater burdock</name>
    <name type="synonym">Lappa major</name>
    <dbReference type="NCBI Taxonomy" id="4217"/>
    <lineage>
        <taxon>Eukaryota</taxon>
        <taxon>Viridiplantae</taxon>
        <taxon>Streptophyta</taxon>
        <taxon>Embryophyta</taxon>
        <taxon>Tracheophyta</taxon>
        <taxon>Spermatophyta</taxon>
        <taxon>Magnoliopsida</taxon>
        <taxon>eudicotyledons</taxon>
        <taxon>Gunneridae</taxon>
        <taxon>Pentapetalae</taxon>
        <taxon>asterids</taxon>
        <taxon>campanulids</taxon>
        <taxon>Asterales</taxon>
        <taxon>Asteraceae</taxon>
        <taxon>Carduoideae</taxon>
        <taxon>Cardueae</taxon>
        <taxon>Arctiinae</taxon>
        <taxon>Arctium</taxon>
    </lineage>
</organism>
<gene>
    <name evidence="1" type="ORF">L6452_08665</name>
</gene>
<evidence type="ECO:0000313" key="2">
    <source>
        <dbReference type="Proteomes" id="UP001055879"/>
    </source>
</evidence>
<reference evidence="1 2" key="2">
    <citation type="journal article" date="2022" name="Mol. Ecol. Resour.">
        <title>The genomes of chicory, endive, great burdock and yacon provide insights into Asteraceae paleo-polyploidization history and plant inulin production.</title>
        <authorList>
            <person name="Fan W."/>
            <person name="Wang S."/>
            <person name="Wang H."/>
            <person name="Wang A."/>
            <person name="Jiang F."/>
            <person name="Liu H."/>
            <person name="Zhao H."/>
            <person name="Xu D."/>
            <person name="Zhang Y."/>
        </authorList>
    </citation>
    <scope>NUCLEOTIDE SEQUENCE [LARGE SCALE GENOMIC DNA]</scope>
    <source>
        <strain evidence="2">cv. Niubang</strain>
    </source>
</reference>
<dbReference type="EMBL" id="CM042049">
    <property type="protein sequence ID" value="KAI3746241.1"/>
    <property type="molecule type" value="Genomic_DNA"/>
</dbReference>
<name>A0ACB9DID6_ARCLA</name>
<reference evidence="2" key="1">
    <citation type="journal article" date="2022" name="Mol. Ecol. Resour.">
        <title>The genomes of chicory, endive, great burdock and yacon provide insights into Asteraceae palaeo-polyploidization history and plant inulin production.</title>
        <authorList>
            <person name="Fan W."/>
            <person name="Wang S."/>
            <person name="Wang H."/>
            <person name="Wang A."/>
            <person name="Jiang F."/>
            <person name="Liu H."/>
            <person name="Zhao H."/>
            <person name="Xu D."/>
            <person name="Zhang Y."/>
        </authorList>
    </citation>
    <scope>NUCLEOTIDE SEQUENCE [LARGE SCALE GENOMIC DNA]</scope>
    <source>
        <strain evidence="2">cv. Niubang</strain>
    </source>
</reference>
<proteinExistence type="predicted"/>